<dbReference type="InterPro" id="IPR038765">
    <property type="entry name" value="Papain-like_cys_pep_sf"/>
</dbReference>
<keyword evidence="5" id="KW-1185">Reference proteome</keyword>
<comment type="similarity">
    <text evidence="1">Belongs to the peptidase C1 family.</text>
</comment>
<sequence length="536" mass="60470" precursor="true">MKHYYTFVLFTLFVFNSSFAQELPEQFDLRDYNGENFVTSVKSQIDGTCWTHGAMAAIEGNLMMNANWTNAGLDGEPNLAEYHLDWWNGFNQEFNQDTMPDDGSGLEVHYGGDYLVTSAYLSRGEGAIQDTALEGYWHSNMPRRADTSYNYFYVRNIEWLTIGDSLERINLLKTKIMENGVMGTCMAYDGQFIDYNYNHYQPPSSDVLPNHAIAIVGWDDTHTTGAPQPGAWLCKNSWGTSWGYDGYFWISYYDKWAGKEPEMGAISFSNTVEPFFDTIYYHDYHGWRDTWTESNTAMNAFSAVDSMSLKAVSFYTAADSVNYTCTIYDDFDTELSNNLGQVAGFIEIKGFHTIDLPELIGIPEGDDFYMELEFDKGGQPFDRTSEVPVLLCAENTRTVVHSTASEGESFYKDDQGHWIDFYSEGDAFWEHSGNFCIKAIADKGMEAGNGIISEPRTNIDINVWPQPAKDRVTIALEGTHQGGKLYISNLSGQIVKSIHFGGKAQLQVDMSHLASGIYLYQIRTEDGMATGKLIKQ</sequence>
<feature type="signal peptide" evidence="2">
    <location>
        <begin position="1"/>
        <end position="20"/>
    </location>
</feature>
<dbReference type="GO" id="GO:0008234">
    <property type="term" value="F:cysteine-type peptidase activity"/>
    <property type="evidence" value="ECO:0007669"/>
    <property type="project" value="InterPro"/>
</dbReference>
<dbReference type="STRING" id="1307839.L21SP5_02994"/>
<dbReference type="GO" id="GO:0006508">
    <property type="term" value="P:proteolysis"/>
    <property type="evidence" value="ECO:0007669"/>
    <property type="project" value="InterPro"/>
</dbReference>
<dbReference type="SUPFAM" id="SSF54001">
    <property type="entry name" value="Cysteine proteinases"/>
    <property type="match status" value="1"/>
</dbReference>
<evidence type="ECO:0000259" key="3">
    <source>
        <dbReference type="SMART" id="SM00645"/>
    </source>
</evidence>
<dbReference type="SMART" id="SM00645">
    <property type="entry name" value="Pept_C1"/>
    <property type="match status" value="1"/>
</dbReference>
<proteinExistence type="inferred from homology"/>
<organism evidence="4 5">
    <name type="scientific">Salinivirga cyanobacteriivorans</name>
    <dbReference type="NCBI Taxonomy" id="1307839"/>
    <lineage>
        <taxon>Bacteria</taxon>
        <taxon>Pseudomonadati</taxon>
        <taxon>Bacteroidota</taxon>
        <taxon>Bacteroidia</taxon>
        <taxon>Bacteroidales</taxon>
        <taxon>Salinivirgaceae</taxon>
        <taxon>Salinivirga</taxon>
    </lineage>
</organism>
<dbReference type="PANTHER" id="PTHR12411">
    <property type="entry name" value="CYSTEINE PROTEASE FAMILY C1-RELATED"/>
    <property type="match status" value="1"/>
</dbReference>
<evidence type="ECO:0000313" key="4">
    <source>
        <dbReference type="EMBL" id="ALO16614.1"/>
    </source>
</evidence>
<dbReference type="Gene3D" id="3.90.70.10">
    <property type="entry name" value="Cysteine proteinases"/>
    <property type="match status" value="1"/>
</dbReference>
<dbReference type="AlphaFoldDB" id="A0A0S2I2N9"/>
<accession>A0A0S2I2N9</accession>
<dbReference type="CDD" id="cd02619">
    <property type="entry name" value="Peptidase_C1"/>
    <property type="match status" value="1"/>
</dbReference>
<dbReference type="Pfam" id="PF00112">
    <property type="entry name" value="Peptidase_C1"/>
    <property type="match status" value="1"/>
</dbReference>
<evidence type="ECO:0000256" key="1">
    <source>
        <dbReference type="ARBA" id="ARBA00008455"/>
    </source>
</evidence>
<protein>
    <recommendedName>
        <fullName evidence="3">Peptidase C1A papain C-terminal domain-containing protein</fullName>
    </recommendedName>
</protein>
<dbReference type="Pfam" id="PF18962">
    <property type="entry name" value="Por_Secre_tail"/>
    <property type="match status" value="1"/>
</dbReference>
<dbReference type="InterPro" id="IPR040528">
    <property type="entry name" value="Lectin-like"/>
</dbReference>
<dbReference type="EMBL" id="CP013118">
    <property type="protein sequence ID" value="ALO16614.1"/>
    <property type="molecule type" value="Genomic_DNA"/>
</dbReference>
<dbReference type="InterPro" id="IPR000668">
    <property type="entry name" value="Peptidase_C1A_C"/>
</dbReference>
<evidence type="ECO:0000256" key="2">
    <source>
        <dbReference type="SAM" id="SignalP"/>
    </source>
</evidence>
<reference evidence="4 5" key="1">
    <citation type="submission" date="2015-11" db="EMBL/GenBank/DDBJ databases">
        <title>Description and complete genome sequence of a novel strain predominating in hypersaline microbial mats and representing a new family of the Bacteriodetes phylum.</title>
        <authorList>
            <person name="Spring S."/>
            <person name="Bunk B."/>
            <person name="Sproer C."/>
            <person name="Klenk H.-P."/>
        </authorList>
    </citation>
    <scope>NUCLEOTIDE SEQUENCE [LARGE SCALE GENOMIC DNA]</scope>
    <source>
        <strain evidence="4 5">L21-Spi-D4</strain>
    </source>
</reference>
<dbReference type="OrthoDB" id="1037816at2"/>
<keyword evidence="2" id="KW-0732">Signal</keyword>
<dbReference type="InterPro" id="IPR026444">
    <property type="entry name" value="Secre_tail"/>
</dbReference>
<dbReference type="Pfam" id="PF18560">
    <property type="entry name" value="Lectin_like"/>
    <property type="match status" value="1"/>
</dbReference>
<evidence type="ECO:0000313" key="5">
    <source>
        <dbReference type="Proteomes" id="UP000064893"/>
    </source>
</evidence>
<dbReference type="NCBIfam" id="TIGR04183">
    <property type="entry name" value="Por_Secre_tail"/>
    <property type="match status" value="1"/>
</dbReference>
<feature type="chain" id="PRO_5006599419" description="Peptidase C1A papain C-terminal domain-containing protein" evidence="2">
    <location>
        <begin position="21"/>
        <end position="536"/>
    </location>
</feature>
<dbReference type="InterPro" id="IPR013128">
    <property type="entry name" value="Peptidase_C1A"/>
</dbReference>
<dbReference type="RefSeq" id="WP_057953971.1">
    <property type="nucleotide sequence ID" value="NZ_CP013118.1"/>
</dbReference>
<feature type="domain" description="Peptidase C1A papain C-terminal" evidence="3">
    <location>
        <begin position="23"/>
        <end position="275"/>
    </location>
</feature>
<name>A0A0S2I2N9_9BACT</name>
<dbReference type="Proteomes" id="UP000064893">
    <property type="component" value="Chromosome"/>
</dbReference>
<gene>
    <name evidence="4" type="ORF">L21SP5_02994</name>
</gene>
<dbReference type="KEGG" id="blq:L21SP5_02994"/>